<dbReference type="Gene3D" id="3.30.200.20">
    <property type="entry name" value="Phosphorylase Kinase, domain 1"/>
    <property type="match status" value="1"/>
</dbReference>
<gene>
    <name evidence="1" type="ORF">MUN78_00905</name>
</gene>
<proteinExistence type="predicted"/>
<keyword evidence="2" id="KW-1185">Reference proteome</keyword>
<organism evidence="1 2">
    <name type="scientific">Leucobacter allii</name>
    <dbReference type="NCBI Taxonomy" id="2932247"/>
    <lineage>
        <taxon>Bacteria</taxon>
        <taxon>Bacillati</taxon>
        <taxon>Actinomycetota</taxon>
        <taxon>Actinomycetes</taxon>
        <taxon>Micrococcales</taxon>
        <taxon>Microbacteriaceae</taxon>
        <taxon>Leucobacter</taxon>
    </lineage>
</organism>
<dbReference type="SUPFAM" id="SSF56112">
    <property type="entry name" value="Protein kinase-like (PK-like)"/>
    <property type="match status" value="1"/>
</dbReference>
<sequence length="356" mass="36917">MPGTAEPRLLDPEAAIAWLRRAGVVPSAATARARELAGGVSNVVIGVAWDEAAGEVGSAAGRRAVVKQSLPVLRVAERWEYDRARIVTERLAMSALAALVPGRVPRVLAWDDAEFAFAMTMAPGAGGTWKDRLRAGVLDPGTAADAGALLGTIQRRSAAELAGGGAQRLAALADRTTLVQGRTDPFHRVAAERNPDVAEALRADAARLESRAAVLALGDFSPKNLIVGDRGVLALDFEVAHLGDAALDPAFMLAHLVLKSLLLPGADAELDGLVRAFWQAYTAAAGSAAAAEAEVVGELGCLLLARVDGKSPVEYLGARGPSVRAAAKLLLREQGGGSPMDAAAAARRIISKEWTA</sequence>
<evidence type="ECO:0000313" key="1">
    <source>
        <dbReference type="EMBL" id="UOQ57435.1"/>
    </source>
</evidence>
<name>A0ABY4FMI6_9MICO</name>
<dbReference type="InterPro" id="IPR011009">
    <property type="entry name" value="Kinase-like_dom_sf"/>
</dbReference>
<reference evidence="1 2" key="1">
    <citation type="submission" date="2022-04" db="EMBL/GenBank/DDBJ databases">
        <title>Leucobacter sp. isolated from rhizosphere of garlic.</title>
        <authorList>
            <person name="Won M."/>
            <person name="Lee C.-M."/>
            <person name="Woen H.-Y."/>
            <person name="Kwon S.-W."/>
        </authorList>
    </citation>
    <scope>NUCLEOTIDE SEQUENCE [LARGE SCALE GENOMIC DNA]</scope>
    <source>
        <strain evidence="1 2">H21R-40</strain>
    </source>
</reference>
<accession>A0ABY4FMI6</accession>
<dbReference type="RefSeq" id="WP_244728173.1">
    <property type="nucleotide sequence ID" value="NZ_CP095045.1"/>
</dbReference>
<dbReference type="EMBL" id="CP095045">
    <property type="protein sequence ID" value="UOQ57435.1"/>
    <property type="molecule type" value="Genomic_DNA"/>
</dbReference>
<dbReference type="Gene3D" id="3.90.1200.10">
    <property type="match status" value="1"/>
</dbReference>
<evidence type="ECO:0000313" key="2">
    <source>
        <dbReference type="Proteomes" id="UP000831786"/>
    </source>
</evidence>
<dbReference type="Proteomes" id="UP000831786">
    <property type="component" value="Chromosome"/>
</dbReference>
<protein>
    <submittedName>
        <fullName evidence="1">Phosphotransferase</fullName>
    </submittedName>
</protein>